<keyword evidence="9 11" id="KW-0464">Manganese</keyword>
<comment type="cofactor">
    <cofactor evidence="11">
        <name>Mg(2+)</name>
        <dbReference type="ChEBI" id="CHEBI:18420"/>
    </cofactor>
    <cofactor evidence="11">
        <name>Mn(2+)</name>
        <dbReference type="ChEBI" id="CHEBI:29035"/>
    </cofactor>
    <text evidence="11">Binds 2 divalent metal cations per subunit. Magnesium or manganese.</text>
</comment>
<dbReference type="EMBL" id="NFZX01000008">
    <property type="protein sequence ID" value="RFA35977.1"/>
    <property type="molecule type" value="Genomic_DNA"/>
</dbReference>
<dbReference type="GO" id="GO:0003935">
    <property type="term" value="F:GTP cyclohydrolase II activity"/>
    <property type="evidence" value="ECO:0007669"/>
    <property type="project" value="TreeGrafter"/>
</dbReference>
<dbReference type="PANTHER" id="PTHR21327">
    <property type="entry name" value="GTP CYCLOHYDROLASE II-RELATED"/>
    <property type="match status" value="1"/>
</dbReference>
<dbReference type="FunFam" id="3.90.870.10:FF:000001">
    <property type="entry name" value="Riboflavin biosynthesis protein RibBA"/>
    <property type="match status" value="1"/>
</dbReference>
<comment type="similarity">
    <text evidence="11">Belongs to the DHBP synthase family.</text>
</comment>
<evidence type="ECO:0000256" key="5">
    <source>
        <dbReference type="ARBA" id="ARBA00005520"/>
    </source>
</evidence>
<dbReference type="Gene3D" id="3.90.870.10">
    <property type="entry name" value="DHBP synthase"/>
    <property type="match status" value="1"/>
</dbReference>
<evidence type="ECO:0000256" key="9">
    <source>
        <dbReference type="ARBA" id="ARBA00023211"/>
    </source>
</evidence>
<evidence type="ECO:0000256" key="2">
    <source>
        <dbReference type="ARBA" id="ARBA00001936"/>
    </source>
</evidence>
<comment type="subunit">
    <text evidence="11">Homodimer.</text>
</comment>
<organism evidence="12 13">
    <name type="scientific">Virgibacillus dokdonensis</name>
    <dbReference type="NCBI Taxonomy" id="302167"/>
    <lineage>
        <taxon>Bacteria</taxon>
        <taxon>Bacillati</taxon>
        <taxon>Bacillota</taxon>
        <taxon>Bacilli</taxon>
        <taxon>Bacillales</taxon>
        <taxon>Bacillaceae</taxon>
        <taxon>Virgibacillus</taxon>
    </lineage>
</organism>
<protein>
    <recommendedName>
        <fullName evidence="11">3,4-dihydroxy-2-butanone 4-phosphate synthase</fullName>
        <shortName evidence="11">DHBP synthase</shortName>
        <ecNumber evidence="11">4.1.99.12</ecNumber>
    </recommendedName>
</protein>
<comment type="function">
    <text evidence="3 11">Catalyzes the conversion of D-ribulose 5-phosphate to formate and 3,4-dihydroxy-2-butanone 4-phosphate.</text>
</comment>
<keyword evidence="10 11" id="KW-0456">Lyase</keyword>
<comment type="caution">
    <text evidence="12">The sequence shown here is derived from an EMBL/GenBank/DDBJ whole genome shotgun (WGS) entry which is preliminary data.</text>
</comment>
<dbReference type="PANTHER" id="PTHR21327:SF18">
    <property type="entry name" value="3,4-DIHYDROXY-2-BUTANONE 4-PHOSPHATE SYNTHASE"/>
    <property type="match status" value="1"/>
</dbReference>
<name>A0A3E0WVL5_9BACI</name>
<comment type="similarity">
    <text evidence="5">In the N-terminal section; belongs to the DHBP synthase family.</text>
</comment>
<dbReference type="GO" id="GO:0009231">
    <property type="term" value="P:riboflavin biosynthetic process"/>
    <property type="evidence" value="ECO:0007669"/>
    <property type="project" value="UniProtKB-UniPathway"/>
</dbReference>
<accession>A0A3E0WVL5</accession>
<dbReference type="EC" id="4.1.99.12" evidence="11"/>
<evidence type="ECO:0000256" key="4">
    <source>
        <dbReference type="ARBA" id="ARBA00004904"/>
    </source>
</evidence>
<evidence type="ECO:0000256" key="1">
    <source>
        <dbReference type="ARBA" id="ARBA00000141"/>
    </source>
</evidence>
<comment type="pathway">
    <text evidence="4 11">Cofactor biosynthesis; riboflavin biosynthesis; 2-hydroxy-3-oxobutyl phosphate from D-ribulose 5-phosphate: step 1/1.</text>
</comment>
<dbReference type="Proteomes" id="UP000256488">
    <property type="component" value="Unassembled WGS sequence"/>
</dbReference>
<dbReference type="GO" id="GO:0005829">
    <property type="term" value="C:cytosol"/>
    <property type="evidence" value="ECO:0007669"/>
    <property type="project" value="TreeGrafter"/>
</dbReference>
<evidence type="ECO:0000313" key="13">
    <source>
        <dbReference type="Proteomes" id="UP000256488"/>
    </source>
</evidence>
<evidence type="ECO:0000256" key="3">
    <source>
        <dbReference type="ARBA" id="ARBA00002284"/>
    </source>
</evidence>
<comment type="cofactor">
    <cofactor evidence="2">
        <name>Mn(2+)</name>
        <dbReference type="ChEBI" id="CHEBI:29035"/>
    </cofactor>
</comment>
<gene>
    <name evidence="12" type="ORF">CAI16_05950</name>
</gene>
<dbReference type="NCBIfam" id="TIGR00506">
    <property type="entry name" value="ribB"/>
    <property type="match status" value="1"/>
</dbReference>
<evidence type="ECO:0000313" key="12">
    <source>
        <dbReference type="EMBL" id="RFA35977.1"/>
    </source>
</evidence>
<dbReference type="GO" id="GO:0046872">
    <property type="term" value="F:metal ion binding"/>
    <property type="evidence" value="ECO:0007669"/>
    <property type="project" value="UniProtKB-KW"/>
</dbReference>
<dbReference type="GO" id="GO:0008686">
    <property type="term" value="F:3,4-dihydroxy-2-butanone-4-phosphate synthase activity"/>
    <property type="evidence" value="ECO:0007669"/>
    <property type="project" value="UniProtKB-EC"/>
</dbReference>
<dbReference type="InterPro" id="IPR000422">
    <property type="entry name" value="DHBP_synthase_RibB"/>
</dbReference>
<evidence type="ECO:0000256" key="7">
    <source>
        <dbReference type="ARBA" id="ARBA00022723"/>
    </source>
</evidence>
<evidence type="ECO:0000256" key="10">
    <source>
        <dbReference type="ARBA" id="ARBA00023239"/>
    </source>
</evidence>
<dbReference type="InterPro" id="IPR017945">
    <property type="entry name" value="DHBP_synth_RibB-like_a/b_dom"/>
</dbReference>
<dbReference type="SUPFAM" id="SSF55821">
    <property type="entry name" value="YrdC/RibB"/>
    <property type="match status" value="1"/>
</dbReference>
<evidence type="ECO:0000256" key="8">
    <source>
        <dbReference type="ARBA" id="ARBA00022842"/>
    </source>
</evidence>
<reference evidence="12 13" key="1">
    <citation type="submission" date="2017-05" db="EMBL/GenBank/DDBJ databases">
        <title>Virgibacillus sp. AK90 isolated from a saltern of Kakinada, India.</title>
        <authorList>
            <person name="Gupta V."/>
            <person name="Sidhu C."/>
            <person name="Korpole S."/>
            <person name="Pinnaka A.K."/>
        </authorList>
    </citation>
    <scope>NUCLEOTIDE SEQUENCE [LARGE SCALE GENOMIC DNA]</scope>
    <source>
        <strain evidence="12 13">AK90</strain>
    </source>
</reference>
<dbReference type="UniPathway" id="UPA00275">
    <property type="reaction ID" value="UER00399"/>
</dbReference>
<dbReference type="Pfam" id="PF00926">
    <property type="entry name" value="DHBP_synthase"/>
    <property type="match status" value="1"/>
</dbReference>
<comment type="catalytic activity">
    <reaction evidence="1 11">
        <text>D-ribulose 5-phosphate = (2S)-2-hydroxy-3-oxobutyl phosphate + formate + H(+)</text>
        <dbReference type="Rhea" id="RHEA:18457"/>
        <dbReference type="ChEBI" id="CHEBI:15378"/>
        <dbReference type="ChEBI" id="CHEBI:15740"/>
        <dbReference type="ChEBI" id="CHEBI:58121"/>
        <dbReference type="ChEBI" id="CHEBI:58830"/>
        <dbReference type="EC" id="4.1.99.12"/>
    </reaction>
</comment>
<evidence type="ECO:0000256" key="6">
    <source>
        <dbReference type="ARBA" id="ARBA00022619"/>
    </source>
</evidence>
<dbReference type="AlphaFoldDB" id="A0A3E0WVL5"/>
<keyword evidence="8 11" id="KW-0460">Magnesium</keyword>
<sequence length="207" mass="22461">MDMIVKAIDDLKAGKPVIVIDDENRENEGDFVAISEYITPATINFMITHGKGLVCAAVDREIAKRLGLALMPTTHTDPFATAFTVSIDHKDTSTGISAFDRATTIRALANPFSGKDDFHQPGHVFPLIAQDGGVLVRQGHTEAAVDLAKLCGATPSGTICEIIHSDGSMARLNDLKKMAKQFNIRIISVQQLITYKITEHEECGVIE</sequence>
<proteinExistence type="inferred from homology"/>
<evidence type="ECO:0000256" key="11">
    <source>
        <dbReference type="RuleBase" id="RU003843"/>
    </source>
</evidence>
<keyword evidence="7 11" id="KW-0479">Metal-binding</keyword>
<keyword evidence="6 11" id="KW-0686">Riboflavin biosynthesis</keyword>